<sequence length="309" mass="36487">MNDENFLKDLPKEYLNKIKFLNEKNRSQISQRSVEAISNHKDYAKIEAIIDFTNHLLFKSAKGDIKTVIEIGTIPILQAQHDFILCLENIIFCNYRNAIDSLRRSYEMCILQIYFLSESLSLDDIKKWQNGKRNAPYFSVMLKSIFKKAYFAEFDSNFDLKQKIEELYWELSDIVHVKGAKKIFLNYEKTLTNVSYISIKDFNPILLNKIIQDLILVFENIICLFILNNHVILKGYPLFEKFGLNEPFSGIFNERESEIVWSLIPDQYKDHFENIVTHSEEVKSIDDWIYNLKDLTEEEIQSQFDELNS</sequence>
<organism evidence="1 2">
    <name type="scientific">Leptospira kmetyi</name>
    <dbReference type="NCBI Taxonomy" id="408139"/>
    <lineage>
        <taxon>Bacteria</taxon>
        <taxon>Pseudomonadati</taxon>
        <taxon>Spirochaetota</taxon>
        <taxon>Spirochaetia</taxon>
        <taxon>Leptospirales</taxon>
        <taxon>Leptospiraceae</taxon>
        <taxon>Leptospira</taxon>
    </lineage>
</organism>
<accession>A0AAD0UWY2</accession>
<protein>
    <submittedName>
        <fullName evidence="1">Uncharacterized protein</fullName>
    </submittedName>
</protein>
<evidence type="ECO:0000313" key="2">
    <source>
        <dbReference type="Proteomes" id="UP000276407"/>
    </source>
</evidence>
<dbReference type="KEGG" id="lkm:EFP84_18865"/>
<evidence type="ECO:0000313" key="1">
    <source>
        <dbReference type="EMBL" id="AYV57702.1"/>
    </source>
</evidence>
<dbReference type="AlphaFoldDB" id="A0AAD0UWY2"/>
<dbReference type="RefSeq" id="WP_123180425.1">
    <property type="nucleotide sequence ID" value="NZ_CP033615.1"/>
</dbReference>
<name>A0AAD0UWY2_9LEPT</name>
<dbReference type="EMBL" id="CP033615">
    <property type="protein sequence ID" value="AYV57702.1"/>
    <property type="molecule type" value="Genomic_DNA"/>
</dbReference>
<gene>
    <name evidence="1" type="ORF">EFP84_18865</name>
</gene>
<reference evidence="1 2" key="1">
    <citation type="submission" date="2018-11" db="EMBL/GenBank/DDBJ databases">
        <title>Complete genome sequence of Leptospira kmetyi isolate LS 001/16 from soil sample associated with a leptospirosis patient in Kelantan.</title>
        <authorList>
            <person name="Muhammad Yusoff F."/>
            <person name="Muhammad Yusoff S."/>
            <person name="Ahmad M.N."/>
            <person name="Yusof N.Y."/>
            <person name="Aziah I."/>
        </authorList>
    </citation>
    <scope>NUCLEOTIDE SEQUENCE [LARGE SCALE GENOMIC DNA]</scope>
    <source>
        <strain evidence="1 2">LS 001/16</strain>
    </source>
</reference>
<proteinExistence type="predicted"/>
<dbReference type="Proteomes" id="UP000276407">
    <property type="component" value="Chromosome 2"/>
</dbReference>